<evidence type="ECO:0000313" key="3">
    <source>
        <dbReference type="EMBL" id="AFL97137.1"/>
    </source>
</evidence>
<feature type="chain" id="PRO_5003684623" description="DUF4488 domain-containing protein" evidence="1">
    <location>
        <begin position="22"/>
        <end position="163"/>
    </location>
</feature>
<protein>
    <recommendedName>
        <fullName evidence="2">DUF4488 domain-containing protein</fullName>
    </recommendedName>
</protein>
<name>I3ZZK3_ORNRL</name>
<evidence type="ECO:0000256" key="1">
    <source>
        <dbReference type="SAM" id="SignalP"/>
    </source>
</evidence>
<keyword evidence="4" id="KW-1185">Reference proteome</keyword>
<reference evidence="3 4" key="1">
    <citation type="submission" date="2012-06" db="EMBL/GenBank/DDBJ databases">
        <title>The complete genome of Ornithobacterium rhinotracheale DSM 15997.</title>
        <authorList>
            <consortium name="US DOE Joint Genome Institute (JGI-PGF)"/>
            <person name="Lucas S."/>
            <person name="Copeland A."/>
            <person name="Lapidus A."/>
            <person name="Goodwin L."/>
            <person name="Pitluck S."/>
            <person name="Peters L."/>
            <person name="Mikhailova N."/>
            <person name="Teshima H."/>
            <person name="Kyrpides N."/>
            <person name="Mavromatis K."/>
            <person name="Pagani I."/>
            <person name="Ivanova N."/>
            <person name="Ovchinnikova G."/>
            <person name="Zeytun A."/>
            <person name="Detter J.C."/>
            <person name="Han C."/>
            <person name="Land M."/>
            <person name="Hauser L."/>
            <person name="Markowitz V."/>
            <person name="Cheng J.-F."/>
            <person name="Hugenholtz P."/>
            <person name="Woyke T."/>
            <person name="Wu D."/>
            <person name="Lang E."/>
            <person name="Kopitz M."/>
            <person name="Brambilla E."/>
            <person name="Klenk H.-P."/>
            <person name="Eisen J.A."/>
        </authorList>
    </citation>
    <scope>NUCLEOTIDE SEQUENCE [LARGE SCALE GENOMIC DNA]</scope>
    <source>
        <strain evidence="4">ATCC 51463 / DSM 15997 / CCUG 23171 / LMG 9086</strain>
    </source>
</reference>
<dbReference type="InterPro" id="IPR027991">
    <property type="entry name" value="DUF4488"/>
</dbReference>
<organism evidence="3 4">
    <name type="scientific">Ornithobacterium rhinotracheale (strain ATCC 51463 / DSM 15997 / CCUG 23171 / CIP 104009 / LMG 9086)</name>
    <dbReference type="NCBI Taxonomy" id="867902"/>
    <lineage>
        <taxon>Bacteria</taxon>
        <taxon>Pseudomonadati</taxon>
        <taxon>Bacteroidota</taxon>
        <taxon>Flavobacteriia</taxon>
        <taxon>Flavobacteriales</taxon>
        <taxon>Weeksellaceae</taxon>
        <taxon>Ornithobacterium</taxon>
    </lineage>
</organism>
<evidence type="ECO:0000313" key="4">
    <source>
        <dbReference type="Proteomes" id="UP000006051"/>
    </source>
</evidence>
<dbReference type="HOGENOM" id="CLU_1625414_0_0_10"/>
<dbReference type="Proteomes" id="UP000006051">
    <property type="component" value="Chromosome"/>
</dbReference>
<dbReference type="Pfam" id="PF14869">
    <property type="entry name" value="DUF4488"/>
    <property type="match status" value="1"/>
</dbReference>
<accession>I3ZZK3</accession>
<feature type="domain" description="DUF4488" evidence="2">
    <location>
        <begin position="31"/>
        <end position="149"/>
    </location>
</feature>
<dbReference type="Gene3D" id="2.40.128.490">
    <property type="entry name" value="Uncharacterised protein PF14869, DUF4488"/>
    <property type="match status" value="1"/>
</dbReference>
<keyword evidence="1" id="KW-0732">Signal</keyword>
<dbReference type="KEGG" id="orh:Ornrh_0944"/>
<proteinExistence type="predicted"/>
<sequence length="163" mass="19146">MMKKIFFVFVAVFGIMLNAQEASKHIPISKDLVGFWQQRYIIQTANGEKKLKSSGNYKVINPDGTYYTFMIVAPRNSDIQVPIILQYGTYELIDDTHFNEHIIDHNNPKFVNTNSQLRYKKMDDNMILQEYKNEKGVWIPEIWRRADFKIDPIKTENKSSTSF</sequence>
<dbReference type="STRING" id="867902.Ornrh_0944"/>
<feature type="signal peptide" evidence="1">
    <location>
        <begin position="1"/>
        <end position="21"/>
    </location>
</feature>
<dbReference type="AlphaFoldDB" id="I3ZZK3"/>
<dbReference type="eggNOG" id="ENOG50345S1">
    <property type="taxonomic scope" value="Bacteria"/>
</dbReference>
<dbReference type="EMBL" id="CP003283">
    <property type="protein sequence ID" value="AFL97137.1"/>
    <property type="molecule type" value="Genomic_DNA"/>
</dbReference>
<evidence type="ECO:0000259" key="2">
    <source>
        <dbReference type="Pfam" id="PF14869"/>
    </source>
</evidence>
<gene>
    <name evidence="3" type="ordered locus">Ornrh_0944</name>
</gene>